<dbReference type="OrthoDB" id="669248at2759"/>
<dbReference type="EMBL" id="BJWL01000011">
    <property type="protein sequence ID" value="GFY96361.1"/>
    <property type="molecule type" value="Genomic_DNA"/>
</dbReference>
<proteinExistence type="predicted"/>
<comment type="caution">
    <text evidence="1">The sequence shown here is derived from an EMBL/GenBank/DDBJ whole genome shotgun (WGS) entry which is preliminary data.</text>
</comment>
<dbReference type="PANTHER" id="PTHR33156">
    <property type="entry name" value="OS02G0230000 PROTEIN"/>
    <property type="match status" value="1"/>
</dbReference>
<dbReference type="InterPro" id="IPR043459">
    <property type="entry name" value="NFD6/NOXY2-like"/>
</dbReference>
<protein>
    <submittedName>
        <fullName evidence="1">Uncharacterized protein</fullName>
    </submittedName>
</protein>
<dbReference type="PANTHER" id="PTHR33156:SF73">
    <property type="entry name" value="PROTEIN NUCLEAR FUSION DEFECTIVE 6, CHLOROPLASTIC_MITOCHONDRIAL-LIKE"/>
    <property type="match status" value="1"/>
</dbReference>
<organism evidence="1 2">
    <name type="scientific">Actinidia rufa</name>
    <dbReference type="NCBI Taxonomy" id="165716"/>
    <lineage>
        <taxon>Eukaryota</taxon>
        <taxon>Viridiplantae</taxon>
        <taxon>Streptophyta</taxon>
        <taxon>Embryophyta</taxon>
        <taxon>Tracheophyta</taxon>
        <taxon>Spermatophyta</taxon>
        <taxon>Magnoliopsida</taxon>
        <taxon>eudicotyledons</taxon>
        <taxon>Gunneridae</taxon>
        <taxon>Pentapetalae</taxon>
        <taxon>asterids</taxon>
        <taxon>Ericales</taxon>
        <taxon>Actinidiaceae</taxon>
        <taxon>Actinidia</taxon>
    </lineage>
</organism>
<sequence>MASSTVVSRLSSRLRPLALKLTKTTLSFDVPLIKSVSQSPVSTSARRISRSSRLPVELSCLESMMPLHSAIASARLTSSLSIESKCWGLTPQGSVSVPQARYIVCYEFDICKVVR</sequence>
<dbReference type="Proteomes" id="UP000585474">
    <property type="component" value="Unassembled WGS sequence"/>
</dbReference>
<gene>
    <name evidence="1" type="ORF">Acr_11g0006670</name>
</gene>
<name>A0A7J0FCF8_9ERIC</name>
<evidence type="ECO:0000313" key="2">
    <source>
        <dbReference type="Proteomes" id="UP000585474"/>
    </source>
</evidence>
<reference evidence="1 2" key="1">
    <citation type="submission" date="2019-07" db="EMBL/GenBank/DDBJ databases">
        <title>De Novo Assembly of kiwifruit Actinidia rufa.</title>
        <authorList>
            <person name="Sugita-Konishi S."/>
            <person name="Sato K."/>
            <person name="Mori E."/>
            <person name="Abe Y."/>
            <person name="Kisaki G."/>
            <person name="Hamano K."/>
            <person name="Suezawa K."/>
            <person name="Otani M."/>
            <person name="Fukuda T."/>
            <person name="Manabe T."/>
            <person name="Gomi K."/>
            <person name="Tabuchi M."/>
            <person name="Akimitsu K."/>
            <person name="Kataoka I."/>
        </authorList>
    </citation>
    <scope>NUCLEOTIDE SEQUENCE [LARGE SCALE GENOMIC DNA]</scope>
    <source>
        <strain evidence="2">cv. Fuchu</strain>
    </source>
</reference>
<dbReference type="AlphaFoldDB" id="A0A7J0FCF8"/>
<keyword evidence="2" id="KW-1185">Reference proteome</keyword>
<accession>A0A7J0FCF8</accession>
<evidence type="ECO:0000313" key="1">
    <source>
        <dbReference type="EMBL" id="GFY96361.1"/>
    </source>
</evidence>